<keyword evidence="3" id="KW-0546">Nucleotide metabolism</keyword>
<dbReference type="Gene3D" id="3.40.50.450">
    <property type="match status" value="1"/>
</dbReference>
<comment type="subunit">
    <text evidence="1">Monomer and homodimer.</text>
</comment>
<keyword evidence="4" id="KW-0326">Glycosidase</keyword>
<dbReference type="InterPro" id="IPR051239">
    <property type="entry name" value="2'-dNMP_N-hydrolase"/>
</dbReference>
<feature type="non-terminal residue" evidence="7">
    <location>
        <position position="1"/>
    </location>
</feature>
<evidence type="ECO:0000256" key="1">
    <source>
        <dbReference type="ARBA" id="ARBA00011407"/>
    </source>
</evidence>
<dbReference type="InterPro" id="IPR028607">
    <property type="entry name" value="DNPH1"/>
</dbReference>
<gene>
    <name evidence="7" type="ORF">METZ01_LOCUS422727</name>
</gene>
<sequence>YDIQLYHDKNLIFLQIKKFVVTYEILINISSMKIYFAGAIRGGRDDAKLYKKIITYLGDIGQVLTEHVGDQDLDKMGEKEEIDVGIYQRDIEWLQSADAVVAEVTMPSLGVGYELGIAEKLKKSVLCLYRPSESSRLSAMIKGNNQLSCREYHNIKEAKSCIDAFFQDLI</sequence>
<dbReference type="GO" id="GO:0070694">
    <property type="term" value="F:5-hydroxymethyl-dUMP N-hydrolase activity"/>
    <property type="evidence" value="ECO:0007669"/>
    <property type="project" value="InterPro"/>
</dbReference>
<evidence type="ECO:0000256" key="6">
    <source>
        <dbReference type="ARBA" id="ARBA00047460"/>
    </source>
</evidence>
<dbReference type="HAMAP" id="MF_03036">
    <property type="entry name" value="Nuc_phosphate_hydrolase"/>
    <property type="match status" value="1"/>
</dbReference>
<dbReference type="SUPFAM" id="SSF52309">
    <property type="entry name" value="N-(deoxy)ribosyltransferase-like"/>
    <property type="match status" value="1"/>
</dbReference>
<dbReference type="GO" id="GO:0009159">
    <property type="term" value="P:deoxyribonucleoside monophosphate catabolic process"/>
    <property type="evidence" value="ECO:0007669"/>
    <property type="project" value="InterPro"/>
</dbReference>
<evidence type="ECO:0000256" key="2">
    <source>
        <dbReference type="ARBA" id="ARBA00022801"/>
    </source>
</evidence>
<dbReference type="Pfam" id="PF05014">
    <property type="entry name" value="Nuc_deoxyrib_tr"/>
    <property type="match status" value="1"/>
</dbReference>
<dbReference type="EMBL" id="UINC01167386">
    <property type="protein sequence ID" value="SVD69873.1"/>
    <property type="molecule type" value="Genomic_DNA"/>
</dbReference>
<dbReference type="GO" id="GO:1901135">
    <property type="term" value="P:carbohydrate derivative metabolic process"/>
    <property type="evidence" value="ECO:0007669"/>
    <property type="project" value="UniProtKB-ARBA"/>
</dbReference>
<dbReference type="InterPro" id="IPR007710">
    <property type="entry name" value="Nucleoside_deoxyribTrfase"/>
</dbReference>
<comment type="catalytic activity">
    <reaction evidence="6">
        <text>5-hydroxymethyl-dUMP + H2O = 5-hydroxymethyluracil + 2-deoxy-D-ribose 5-phosphate</text>
        <dbReference type="Rhea" id="RHEA:77099"/>
        <dbReference type="ChEBI" id="CHEBI:15377"/>
        <dbReference type="ChEBI" id="CHEBI:16964"/>
        <dbReference type="ChEBI" id="CHEBI:62877"/>
        <dbReference type="ChEBI" id="CHEBI:90409"/>
    </reaction>
    <physiologicalReaction direction="left-to-right" evidence="6">
        <dbReference type="Rhea" id="RHEA:77100"/>
    </physiologicalReaction>
</comment>
<name>A0A382XFW5_9ZZZZ</name>
<organism evidence="7">
    <name type="scientific">marine metagenome</name>
    <dbReference type="NCBI Taxonomy" id="408172"/>
    <lineage>
        <taxon>unclassified sequences</taxon>
        <taxon>metagenomes</taxon>
        <taxon>ecological metagenomes</taxon>
    </lineage>
</organism>
<protein>
    <recommendedName>
        <fullName evidence="5">5-hydroxymethyl-dUMP N-hydrolase</fullName>
    </recommendedName>
</protein>
<dbReference type="GO" id="GO:0005634">
    <property type="term" value="C:nucleus"/>
    <property type="evidence" value="ECO:0007669"/>
    <property type="project" value="TreeGrafter"/>
</dbReference>
<dbReference type="GO" id="GO:0042802">
    <property type="term" value="F:identical protein binding"/>
    <property type="evidence" value="ECO:0007669"/>
    <property type="project" value="UniProtKB-ARBA"/>
</dbReference>
<accession>A0A382XFW5</accession>
<dbReference type="GO" id="GO:0006163">
    <property type="term" value="P:purine nucleotide metabolic process"/>
    <property type="evidence" value="ECO:0007669"/>
    <property type="project" value="UniProtKB-ARBA"/>
</dbReference>
<reference evidence="7" key="1">
    <citation type="submission" date="2018-05" db="EMBL/GenBank/DDBJ databases">
        <authorList>
            <person name="Lanie J.A."/>
            <person name="Ng W.-L."/>
            <person name="Kazmierczak K.M."/>
            <person name="Andrzejewski T.M."/>
            <person name="Davidsen T.M."/>
            <person name="Wayne K.J."/>
            <person name="Tettelin H."/>
            <person name="Glass J.I."/>
            <person name="Rusch D."/>
            <person name="Podicherti R."/>
            <person name="Tsui H.-C.T."/>
            <person name="Winkler M.E."/>
        </authorList>
    </citation>
    <scope>NUCLEOTIDE SEQUENCE</scope>
</reference>
<dbReference type="PANTHER" id="PTHR15364">
    <property type="entry name" value="2'-DEOXYNUCLEOSIDE 5'-PHOSPHATE N-HYDROLASE 1"/>
    <property type="match status" value="1"/>
</dbReference>
<evidence type="ECO:0000313" key="7">
    <source>
        <dbReference type="EMBL" id="SVD69873.1"/>
    </source>
</evidence>
<dbReference type="AlphaFoldDB" id="A0A382XFW5"/>
<keyword evidence="2" id="KW-0378">Hydrolase</keyword>
<dbReference type="FunFam" id="3.40.50.450:FF:000019">
    <property type="entry name" value="2'-deoxynucleoside 5'-phosphate N-hydrolase 1"/>
    <property type="match status" value="1"/>
</dbReference>
<evidence type="ECO:0000256" key="5">
    <source>
        <dbReference type="ARBA" id="ARBA00044133"/>
    </source>
</evidence>
<dbReference type="PANTHER" id="PTHR15364:SF0">
    <property type="entry name" value="2'-DEOXYNUCLEOSIDE 5'-PHOSPHATE N-HYDROLASE 1"/>
    <property type="match status" value="1"/>
</dbReference>
<proteinExistence type="inferred from homology"/>
<evidence type="ECO:0000256" key="3">
    <source>
        <dbReference type="ARBA" id="ARBA00023080"/>
    </source>
</evidence>
<evidence type="ECO:0000256" key="4">
    <source>
        <dbReference type="ARBA" id="ARBA00023295"/>
    </source>
</evidence>